<organism evidence="2 3">
    <name type="scientific">Hypericibacter terrae</name>
    <dbReference type="NCBI Taxonomy" id="2602015"/>
    <lineage>
        <taxon>Bacteria</taxon>
        <taxon>Pseudomonadati</taxon>
        <taxon>Pseudomonadota</taxon>
        <taxon>Alphaproteobacteria</taxon>
        <taxon>Rhodospirillales</taxon>
        <taxon>Dongiaceae</taxon>
        <taxon>Hypericibacter</taxon>
    </lineage>
</organism>
<dbReference type="KEGG" id="htq:FRZ44_53740"/>
<dbReference type="PROSITE" id="PS50007">
    <property type="entry name" value="PIPLC_X_DOMAIN"/>
    <property type="match status" value="1"/>
</dbReference>
<dbReference type="GO" id="GO:0008081">
    <property type="term" value="F:phosphoric diester hydrolase activity"/>
    <property type="evidence" value="ECO:0007669"/>
    <property type="project" value="InterPro"/>
</dbReference>
<proteinExistence type="predicted"/>
<dbReference type="Gene3D" id="3.20.20.190">
    <property type="entry name" value="Phosphatidylinositol (PI) phosphodiesterase"/>
    <property type="match status" value="1"/>
</dbReference>
<name>A0A5J6MRT8_9PROT</name>
<keyword evidence="3" id="KW-1185">Reference proteome</keyword>
<sequence length="241" mass="26362">MLRLPKVIGHRGAAASAPENTLESFERAALLGARWVEFDAKLSRDGVVIIMHDDTLDRTTSGRGPVAKADWSQISRLDAGAWFGPNWRGVKVPRLDETIALLARLGLNANIEIKPCPGREVETAAAVIEVVREHWPKDREPPLLSSFALESMVVARDLAPELPRGLLIWDTPEIWRSEAGRLGCLSVHFSGRSLPRDLKAVKQAGLGIAVYTVNDRRKARRLLDAGVDSIISDSPDTVLAA</sequence>
<dbReference type="Pfam" id="PF03009">
    <property type="entry name" value="GDPD"/>
    <property type="match status" value="1"/>
</dbReference>
<feature type="domain" description="GP-PDE" evidence="1">
    <location>
        <begin position="5"/>
        <end position="241"/>
    </location>
</feature>
<dbReference type="PANTHER" id="PTHR46211:SF1">
    <property type="entry name" value="GLYCEROPHOSPHODIESTER PHOSPHODIESTERASE, CYTOPLASMIC"/>
    <property type="match status" value="1"/>
</dbReference>
<evidence type="ECO:0000259" key="1">
    <source>
        <dbReference type="PROSITE" id="PS51704"/>
    </source>
</evidence>
<dbReference type="RefSeq" id="WP_225308467.1">
    <property type="nucleotide sequence ID" value="NZ_CP042906.1"/>
</dbReference>
<dbReference type="InterPro" id="IPR017946">
    <property type="entry name" value="PLC-like_Pdiesterase_TIM-brl"/>
</dbReference>
<dbReference type="Proteomes" id="UP000326202">
    <property type="component" value="Chromosome"/>
</dbReference>
<dbReference type="CDD" id="cd08562">
    <property type="entry name" value="GDPD_EcUgpQ_like"/>
    <property type="match status" value="1"/>
</dbReference>
<dbReference type="NCBIfam" id="NF006989">
    <property type="entry name" value="PRK09454.1"/>
    <property type="match status" value="1"/>
</dbReference>
<dbReference type="InterPro" id="IPR030395">
    <property type="entry name" value="GP_PDE_dom"/>
</dbReference>
<dbReference type="EMBL" id="CP042906">
    <property type="protein sequence ID" value="QEX20059.1"/>
    <property type="molecule type" value="Genomic_DNA"/>
</dbReference>
<evidence type="ECO:0000313" key="3">
    <source>
        <dbReference type="Proteomes" id="UP000326202"/>
    </source>
</evidence>
<reference evidence="2 3" key="1">
    <citation type="submission" date="2019-08" db="EMBL/GenBank/DDBJ databases">
        <title>Hyperibacter terrae gen. nov., sp. nov. and Hyperibacter viscosus sp. nov., two new members in the family Rhodospirillaceae isolated from the rhizosphere of Hypericum perforatum.</title>
        <authorList>
            <person name="Noviana Z."/>
        </authorList>
    </citation>
    <scope>NUCLEOTIDE SEQUENCE [LARGE SCALE GENOMIC DNA]</scope>
    <source>
        <strain evidence="2 3">R5913</strain>
    </source>
</reference>
<dbReference type="GO" id="GO:0006629">
    <property type="term" value="P:lipid metabolic process"/>
    <property type="evidence" value="ECO:0007669"/>
    <property type="project" value="InterPro"/>
</dbReference>
<evidence type="ECO:0000313" key="2">
    <source>
        <dbReference type="EMBL" id="QEX20059.1"/>
    </source>
</evidence>
<accession>A0A5J6MRT8</accession>
<protein>
    <submittedName>
        <fullName evidence="2">Glycerophosphodiester phosphodiesterase</fullName>
    </submittedName>
</protein>
<gene>
    <name evidence="2" type="ORF">FRZ44_53740</name>
</gene>
<dbReference type="PROSITE" id="PS51704">
    <property type="entry name" value="GP_PDE"/>
    <property type="match status" value="1"/>
</dbReference>
<dbReference type="AlphaFoldDB" id="A0A5J6MRT8"/>
<dbReference type="SUPFAM" id="SSF51695">
    <property type="entry name" value="PLC-like phosphodiesterases"/>
    <property type="match status" value="1"/>
</dbReference>
<dbReference type="PANTHER" id="PTHR46211">
    <property type="entry name" value="GLYCEROPHOSPHORYL DIESTER PHOSPHODIESTERASE"/>
    <property type="match status" value="1"/>
</dbReference>